<name>A0A1Y1IRW2_KLENI</name>
<protein>
    <submittedName>
        <fullName evidence="1">Uncharacterized protein</fullName>
    </submittedName>
</protein>
<gene>
    <name evidence="1" type="ORF">KFL_008990030</name>
</gene>
<keyword evidence="2" id="KW-1185">Reference proteome</keyword>
<dbReference type="EMBL" id="DF237848">
    <property type="protein sequence ID" value="GAQ91991.1"/>
    <property type="molecule type" value="Genomic_DNA"/>
</dbReference>
<dbReference type="Proteomes" id="UP000054558">
    <property type="component" value="Unassembled WGS sequence"/>
</dbReference>
<evidence type="ECO:0000313" key="2">
    <source>
        <dbReference type="Proteomes" id="UP000054558"/>
    </source>
</evidence>
<reference evidence="1 2" key="1">
    <citation type="journal article" date="2014" name="Nat. Commun.">
        <title>Klebsormidium flaccidum genome reveals primary factors for plant terrestrial adaptation.</title>
        <authorList>
            <person name="Hori K."/>
            <person name="Maruyama F."/>
            <person name="Fujisawa T."/>
            <person name="Togashi T."/>
            <person name="Yamamoto N."/>
            <person name="Seo M."/>
            <person name="Sato S."/>
            <person name="Yamada T."/>
            <person name="Mori H."/>
            <person name="Tajima N."/>
            <person name="Moriyama T."/>
            <person name="Ikeuchi M."/>
            <person name="Watanabe M."/>
            <person name="Wada H."/>
            <person name="Kobayashi K."/>
            <person name="Saito M."/>
            <person name="Masuda T."/>
            <person name="Sasaki-Sekimoto Y."/>
            <person name="Mashiguchi K."/>
            <person name="Awai K."/>
            <person name="Shimojima M."/>
            <person name="Masuda S."/>
            <person name="Iwai M."/>
            <person name="Nobusawa T."/>
            <person name="Narise T."/>
            <person name="Kondo S."/>
            <person name="Saito H."/>
            <person name="Sato R."/>
            <person name="Murakawa M."/>
            <person name="Ihara Y."/>
            <person name="Oshima-Yamada Y."/>
            <person name="Ohtaka K."/>
            <person name="Satoh M."/>
            <person name="Sonobe K."/>
            <person name="Ishii M."/>
            <person name="Ohtani R."/>
            <person name="Kanamori-Sato M."/>
            <person name="Honoki R."/>
            <person name="Miyazaki D."/>
            <person name="Mochizuki H."/>
            <person name="Umetsu J."/>
            <person name="Higashi K."/>
            <person name="Shibata D."/>
            <person name="Kamiya Y."/>
            <person name="Sato N."/>
            <person name="Nakamura Y."/>
            <person name="Tabata S."/>
            <person name="Ida S."/>
            <person name="Kurokawa K."/>
            <person name="Ohta H."/>
        </authorList>
    </citation>
    <scope>NUCLEOTIDE SEQUENCE [LARGE SCALE GENOMIC DNA]</scope>
    <source>
        <strain evidence="1 2">NIES-2285</strain>
    </source>
</reference>
<organism evidence="1 2">
    <name type="scientific">Klebsormidium nitens</name>
    <name type="common">Green alga</name>
    <name type="synonym">Ulothrix nitens</name>
    <dbReference type="NCBI Taxonomy" id="105231"/>
    <lineage>
        <taxon>Eukaryota</taxon>
        <taxon>Viridiplantae</taxon>
        <taxon>Streptophyta</taxon>
        <taxon>Klebsormidiophyceae</taxon>
        <taxon>Klebsormidiales</taxon>
        <taxon>Klebsormidiaceae</taxon>
        <taxon>Klebsormidium</taxon>
    </lineage>
</organism>
<evidence type="ECO:0000313" key="1">
    <source>
        <dbReference type="EMBL" id="GAQ91991.1"/>
    </source>
</evidence>
<dbReference type="AlphaFoldDB" id="A0A1Y1IRW2"/>
<proteinExistence type="predicted"/>
<accession>A0A1Y1IRW2</accession>
<sequence>MLSRKQAHFLAKLQASESEPGEKVEIFRRPVIAFTRPARISRVDGTQGALLTPRWKAGAAQHSDSGRPERVLCTSVSQSWAKASYALRLMLCDRLTMVAGPSVPQLTSHGRSFLQGNGCNKHLRQKAPACASCTMD</sequence>